<organism evidence="3 4">
    <name type="scientific">Helobdella robusta</name>
    <name type="common">Californian leech</name>
    <dbReference type="NCBI Taxonomy" id="6412"/>
    <lineage>
        <taxon>Eukaryota</taxon>
        <taxon>Metazoa</taxon>
        <taxon>Spiralia</taxon>
        <taxon>Lophotrochozoa</taxon>
        <taxon>Annelida</taxon>
        <taxon>Clitellata</taxon>
        <taxon>Hirudinea</taxon>
        <taxon>Rhynchobdellida</taxon>
        <taxon>Glossiphoniidae</taxon>
        <taxon>Helobdella</taxon>
    </lineage>
</organism>
<evidence type="ECO:0000313" key="4">
    <source>
        <dbReference type="Proteomes" id="UP000015101"/>
    </source>
</evidence>
<dbReference type="GeneID" id="20213156"/>
<dbReference type="PANTHER" id="PTHR12205:SF0">
    <property type="entry name" value="CENTROMERE_KINETOCHORE PROTEIN ZW10 HOMOLOG"/>
    <property type="match status" value="1"/>
</dbReference>
<protein>
    <submittedName>
        <fullName evidence="2 3">Uncharacterized protein</fullName>
    </submittedName>
</protein>
<reference evidence="4" key="1">
    <citation type="submission" date="2012-12" db="EMBL/GenBank/DDBJ databases">
        <authorList>
            <person name="Hellsten U."/>
            <person name="Grimwood J."/>
            <person name="Chapman J.A."/>
            <person name="Shapiro H."/>
            <person name="Aerts A."/>
            <person name="Otillar R.P."/>
            <person name="Terry A.Y."/>
            <person name="Boore J.L."/>
            <person name="Simakov O."/>
            <person name="Marletaz F."/>
            <person name="Cho S.-J."/>
            <person name="Edsinger-Gonzales E."/>
            <person name="Havlak P."/>
            <person name="Kuo D.-H."/>
            <person name="Larsson T."/>
            <person name="Lv J."/>
            <person name="Arendt D."/>
            <person name="Savage R."/>
            <person name="Osoegawa K."/>
            <person name="de Jong P."/>
            <person name="Lindberg D.R."/>
            <person name="Seaver E.C."/>
            <person name="Weisblat D.A."/>
            <person name="Putnam N.H."/>
            <person name="Grigoriev I.V."/>
            <person name="Rokhsar D.S."/>
        </authorList>
    </citation>
    <scope>NUCLEOTIDE SEQUENCE</scope>
</reference>
<dbReference type="CTD" id="20213156"/>
<gene>
    <name evidence="3" type="primary">20213156</name>
    <name evidence="2" type="ORF">HELRODRAFT_194814</name>
</gene>
<keyword evidence="1" id="KW-0175">Coiled coil</keyword>
<dbReference type="AlphaFoldDB" id="T1FWG1"/>
<evidence type="ECO:0000256" key="1">
    <source>
        <dbReference type="SAM" id="Coils"/>
    </source>
</evidence>
<evidence type="ECO:0000313" key="2">
    <source>
        <dbReference type="EMBL" id="ESO11428.1"/>
    </source>
</evidence>
<keyword evidence="4" id="KW-1185">Reference proteome</keyword>
<dbReference type="KEGG" id="hro:HELRODRAFT_194814"/>
<sequence length="633" mass="72225">MAPSNENALIRDLDDLKAEIVDALDKKYEQFKMAEIDNEAFEEKIVQLLSAIQNLCSQRKSIEPAGQSQSGSLKLAQSVKTLQSCRYLLNLDELLKQMNKNFSKSFLKEVFNLLEGSLKAKKALPVVSAIMLRGTEILSRVTRRYKMMFFECIHWEKSPVELKWRVKVDKASVNQQTWIEALKTLEKLNQLEPLLTQLFDDLMTYFVDPILNLNKNLTSDLVNDEVVVRIDPISTRDPNSETTLFMRVRVLTNLLFIALKMTHTPEFSLVERFGSNGRACKLFETIIGHLDSKSGQVEGYALKEVKGQLNLAKTKGFISEADLKKMLVKLDVKIVPNEYDRMLAKCQEVIKCRLPNSISVGVKNDVGDDVTMGKPIWEAVEECLHEDLRFPECSVRQNFKLPCGLSYYDVIVSLDGQATSCLMEFTLSKARWMDSCWGETDLRFDPNYDPTFLEKFTSTVKIVDSVSKIWASVLHKDIYLKSLGALCNSMVQIITDRFLTIATNNNKDISNIDINKDDDNNNSNKLKQQPNIELIKFFHSSLQSLETFVTSLFSDDKKVSPDGLVKLAPKMKKLEEMRFILEPFCSPRGVINKWGAKKEPNNINGILSKEELRVLIELVFHGADREKLLYTFC</sequence>
<name>T1FWG1_HELRO</name>
<accession>T1FWG1</accession>
<proteinExistence type="predicted"/>
<reference evidence="2 4" key="2">
    <citation type="journal article" date="2013" name="Nature">
        <title>Insights into bilaterian evolution from three spiralian genomes.</title>
        <authorList>
            <person name="Simakov O."/>
            <person name="Marletaz F."/>
            <person name="Cho S.J."/>
            <person name="Edsinger-Gonzales E."/>
            <person name="Havlak P."/>
            <person name="Hellsten U."/>
            <person name="Kuo D.H."/>
            <person name="Larsson T."/>
            <person name="Lv J."/>
            <person name="Arendt D."/>
            <person name="Savage R."/>
            <person name="Osoegawa K."/>
            <person name="de Jong P."/>
            <person name="Grimwood J."/>
            <person name="Chapman J.A."/>
            <person name="Shapiro H."/>
            <person name="Aerts A."/>
            <person name="Otillar R.P."/>
            <person name="Terry A.Y."/>
            <person name="Boore J.L."/>
            <person name="Grigoriev I.V."/>
            <person name="Lindberg D.R."/>
            <person name="Seaver E.C."/>
            <person name="Weisblat D.A."/>
            <person name="Putnam N.H."/>
            <person name="Rokhsar D.S."/>
        </authorList>
    </citation>
    <scope>NUCLEOTIDE SEQUENCE</scope>
</reference>
<reference evidence="3" key="3">
    <citation type="submission" date="2015-06" db="UniProtKB">
        <authorList>
            <consortium name="EnsemblMetazoa"/>
        </authorList>
    </citation>
    <scope>IDENTIFICATION</scope>
</reference>
<dbReference type="RefSeq" id="XP_009010496.1">
    <property type="nucleotide sequence ID" value="XM_009012248.1"/>
</dbReference>
<dbReference type="EMBL" id="AMQM01008639">
    <property type="status" value="NOT_ANNOTATED_CDS"/>
    <property type="molecule type" value="Genomic_DNA"/>
</dbReference>
<dbReference type="Proteomes" id="UP000015101">
    <property type="component" value="Unassembled WGS sequence"/>
</dbReference>
<dbReference type="HOGENOM" id="CLU_432303_0_0_1"/>
<dbReference type="InParanoid" id="T1FWG1"/>
<evidence type="ECO:0000313" key="3">
    <source>
        <dbReference type="EnsemblMetazoa" id="HelroP194814"/>
    </source>
</evidence>
<dbReference type="EnsemblMetazoa" id="HelroT194814">
    <property type="protein sequence ID" value="HelroP194814"/>
    <property type="gene ID" value="HelroG194814"/>
</dbReference>
<dbReference type="EMBL" id="KB095818">
    <property type="protein sequence ID" value="ESO11428.1"/>
    <property type="molecule type" value="Genomic_DNA"/>
</dbReference>
<feature type="coiled-coil region" evidence="1">
    <location>
        <begin position="6"/>
        <end position="58"/>
    </location>
</feature>
<dbReference type="PANTHER" id="PTHR12205">
    <property type="entry name" value="CENTROMERE/KINETOCHORE PROTEIN ZW10"/>
    <property type="match status" value="1"/>
</dbReference>